<dbReference type="Proteomes" id="UP001176883">
    <property type="component" value="Unassembled WGS sequence"/>
</dbReference>
<organism evidence="1 2">
    <name type="scientific">Flavivirga aquimarina</name>
    <dbReference type="NCBI Taxonomy" id="2027862"/>
    <lineage>
        <taxon>Bacteria</taxon>
        <taxon>Pseudomonadati</taxon>
        <taxon>Bacteroidota</taxon>
        <taxon>Flavobacteriia</taxon>
        <taxon>Flavobacteriales</taxon>
        <taxon>Flavobacteriaceae</taxon>
        <taxon>Flavivirga</taxon>
    </lineage>
</organism>
<dbReference type="EMBL" id="JAUOEK010000077">
    <property type="protein sequence ID" value="MDO5969558.1"/>
    <property type="molecule type" value="Genomic_DNA"/>
</dbReference>
<proteinExistence type="predicted"/>
<name>A0ABT8W8W0_9FLAO</name>
<accession>A0ABT8W8W0</accession>
<evidence type="ECO:0000313" key="1">
    <source>
        <dbReference type="EMBL" id="MDO5969558.1"/>
    </source>
</evidence>
<keyword evidence="2" id="KW-1185">Reference proteome</keyword>
<gene>
    <name evidence="1" type="ORF">Q4Q35_07045</name>
</gene>
<comment type="caution">
    <text evidence="1">The sequence shown here is derived from an EMBL/GenBank/DDBJ whole genome shotgun (WGS) entry which is preliminary data.</text>
</comment>
<evidence type="ECO:0000313" key="2">
    <source>
        <dbReference type="Proteomes" id="UP001176883"/>
    </source>
</evidence>
<sequence>MKSITFAHALQNAYYMVVIAHPDSYREVRAKTLKDFGFLKLIHGGCSSVG</sequence>
<protein>
    <submittedName>
        <fullName evidence="1">Uncharacterized protein</fullName>
    </submittedName>
</protein>
<reference evidence="1" key="1">
    <citation type="submission" date="2023-07" db="EMBL/GenBank/DDBJ databases">
        <title>Two novel species in the genus Flavivirga.</title>
        <authorList>
            <person name="Kwon K."/>
        </authorList>
    </citation>
    <scope>NUCLEOTIDE SEQUENCE</scope>
    <source>
        <strain evidence="1">KCTC 52353</strain>
    </source>
</reference>
<dbReference type="RefSeq" id="WP_303277253.1">
    <property type="nucleotide sequence ID" value="NZ_JAUOEK010000077.1"/>
</dbReference>